<organism evidence="1 2">
    <name type="scientific">Cichorium intybus</name>
    <name type="common">Chicory</name>
    <dbReference type="NCBI Taxonomy" id="13427"/>
    <lineage>
        <taxon>Eukaryota</taxon>
        <taxon>Viridiplantae</taxon>
        <taxon>Streptophyta</taxon>
        <taxon>Embryophyta</taxon>
        <taxon>Tracheophyta</taxon>
        <taxon>Spermatophyta</taxon>
        <taxon>Magnoliopsida</taxon>
        <taxon>eudicotyledons</taxon>
        <taxon>Gunneridae</taxon>
        <taxon>Pentapetalae</taxon>
        <taxon>asterids</taxon>
        <taxon>campanulids</taxon>
        <taxon>Asterales</taxon>
        <taxon>Asteraceae</taxon>
        <taxon>Cichorioideae</taxon>
        <taxon>Cichorieae</taxon>
        <taxon>Cichoriinae</taxon>
        <taxon>Cichorium</taxon>
    </lineage>
</organism>
<dbReference type="Proteomes" id="UP001055811">
    <property type="component" value="Linkage Group LG05"/>
</dbReference>
<keyword evidence="2" id="KW-1185">Reference proteome</keyword>
<accession>A0ACB9CVS0</accession>
<gene>
    <name evidence="1" type="ORF">L2E82_28424</name>
</gene>
<reference evidence="2" key="1">
    <citation type="journal article" date="2022" name="Mol. Ecol. Resour.">
        <title>The genomes of chicory, endive, great burdock and yacon provide insights into Asteraceae palaeo-polyploidization history and plant inulin production.</title>
        <authorList>
            <person name="Fan W."/>
            <person name="Wang S."/>
            <person name="Wang H."/>
            <person name="Wang A."/>
            <person name="Jiang F."/>
            <person name="Liu H."/>
            <person name="Zhao H."/>
            <person name="Xu D."/>
            <person name="Zhang Y."/>
        </authorList>
    </citation>
    <scope>NUCLEOTIDE SEQUENCE [LARGE SCALE GENOMIC DNA]</scope>
    <source>
        <strain evidence="2">cv. Punajuju</strain>
    </source>
</reference>
<evidence type="ECO:0000313" key="1">
    <source>
        <dbReference type="EMBL" id="KAI3738394.1"/>
    </source>
</evidence>
<name>A0ACB9CVS0_CICIN</name>
<sequence length="351" mass="38282">MEDSRLLEREREAQKIYPERRTAAVERRRCFIYSVFLKLQNTTHIMMDSIVIEEPSSSTSYSGGGRAIDRHNPIIQDEKRHGQGRIFPSSSSISITSNTTPHNQRQNLESEAKSGDQKRKNIALTYEGEDSISPASSSRCLLSDKATLNVSSEFHHVPPPPPASPPLEPLKIPNSNSCKKKDNYVFSSSPTTPQPPPSPPPFEALSFLNVDDDSPSSSPPKPPLSPLLAPHESVKRHNGKASNKKHHDPPSSAAPKPPSPSPSPPSSDKVVVLEVSLHCRGCERKMKKHISKIEGVTSYKIEFAAKKVTVVGDVTPLAVLTSVLKVKNAKLLTPATISSSSYETGSVPIEP</sequence>
<evidence type="ECO:0000313" key="2">
    <source>
        <dbReference type="Proteomes" id="UP001055811"/>
    </source>
</evidence>
<protein>
    <submittedName>
        <fullName evidence="1">Uncharacterized protein</fullName>
    </submittedName>
</protein>
<dbReference type="EMBL" id="CM042013">
    <property type="protein sequence ID" value="KAI3738394.1"/>
    <property type="molecule type" value="Genomic_DNA"/>
</dbReference>
<reference evidence="1 2" key="2">
    <citation type="journal article" date="2022" name="Mol. Ecol. Resour.">
        <title>The genomes of chicory, endive, great burdock and yacon provide insights into Asteraceae paleo-polyploidization history and plant inulin production.</title>
        <authorList>
            <person name="Fan W."/>
            <person name="Wang S."/>
            <person name="Wang H."/>
            <person name="Wang A."/>
            <person name="Jiang F."/>
            <person name="Liu H."/>
            <person name="Zhao H."/>
            <person name="Xu D."/>
            <person name="Zhang Y."/>
        </authorList>
    </citation>
    <scope>NUCLEOTIDE SEQUENCE [LARGE SCALE GENOMIC DNA]</scope>
    <source>
        <strain evidence="2">cv. Punajuju</strain>
        <tissue evidence="1">Leaves</tissue>
    </source>
</reference>
<proteinExistence type="predicted"/>
<comment type="caution">
    <text evidence="1">The sequence shown here is derived from an EMBL/GenBank/DDBJ whole genome shotgun (WGS) entry which is preliminary data.</text>
</comment>